<sequence length="114" mass="13050">MVKSVDTSDLKSDSVMECQFDSGQSHQKVQEILDILQEECAEVVQNISKCRRFGMENEYLKGTGTQREQLVQEIGDVLLLVELLKAHNLYTDAELEAAMQRKRAKLAKWSKIFD</sequence>
<organism evidence="2">
    <name type="scientific">uncultured Caudovirales phage</name>
    <dbReference type="NCBI Taxonomy" id="2100421"/>
    <lineage>
        <taxon>Viruses</taxon>
        <taxon>Duplodnaviria</taxon>
        <taxon>Heunggongvirae</taxon>
        <taxon>Uroviricota</taxon>
        <taxon>Caudoviricetes</taxon>
        <taxon>Peduoviridae</taxon>
        <taxon>Maltschvirus</taxon>
        <taxon>Maltschvirus maltsch</taxon>
    </lineage>
</organism>
<dbReference type="SUPFAM" id="SSF101386">
    <property type="entry name" value="all-alpha NTP pyrophosphatases"/>
    <property type="match status" value="1"/>
</dbReference>
<feature type="domain" description="NTP pyrophosphohydrolase MazG-like" evidence="1">
    <location>
        <begin position="27"/>
        <end position="101"/>
    </location>
</feature>
<gene>
    <name evidence="2" type="ORF">UFOVP112_195</name>
</gene>
<dbReference type="Gene3D" id="1.10.287.1080">
    <property type="entry name" value="MazG-like"/>
    <property type="match status" value="1"/>
</dbReference>
<evidence type="ECO:0000259" key="1">
    <source>
        <dbReference type="Pfam" id="PF03819"/>
    </source>
</evidence>
<dbReference type="Pfam" id="PF03819">
    <property type="entry name" value="MazG"/>
    <property type="match status" value="1"/>
</dbReference>
<protein>
    <submittedName>
        <fullName evidence="2">NTP pyrophosphohydrolase MazG, putative catalytic core</fullName>
    </submittedName>
</protein>
<dbReference type="InterPro" id="IPR004518">
    <property type="entry name" value="MazG-like_dom"/>
</dbReference>
<dbReference type="GO" id="GO:0016787">
    <property type="term" value="F:hydrolase activity"/>
    <property type="evidence" value="ECO:0007669"/>
    <property type="project" value="UniProtKB-KW"/>
</dbReference>
<proteinExistence type="predicted"/>
<name>A0A6J5L7S0_9CAUD</name>
<accession>A0A6J5L7S0</accession>
<reference evidence="2" key="1">
    <citation type="submission" date="2020-04" db="EMBL/GenBank/DDBJ databases">
        <authorList>
            <person name="Chiriac C."/>
            <person name="Salcher M."/>
            <person name="Ghai R."/>
            <person name="Kavagutti S V."/>
        </authorList>
    </citation>
    <scope>NUCLEOTIDE SEQUENCE</scope>
</reference>
<dbReference type="EMBL" id="LR796233">
    <property type="protein sequence ID" value="CAB4129097.1"/>
    <property type="molecule type" value="Genomic_DNA"/>
</dbReference>
<keyword evidence="2" id="KW-0378">Hydrolase</keyword>
<evidence type="ECO:0000313" key="2">
    <source>
        <dbReference type="EMBL" id="CAB4129097.1"/>
    </source>
</evidence>